<protein>
    <submittedName>
        <fullName evidence="4">Response regulator receiver domain-containing protein</fullName>
    </submittedName>
</protein>
<dbReference type="OrthoDB" id="9781208at2"/>
<dbReference type="STRING" id="288992.SAMN04488522_104144"/>
<dbReference type="Gene3D" id="3.40.50.2300">
    <property type="match status" value="1"/>
</dbReference>
<dbReference type="InterPro" id="IPR050595">
    <property type="entry name" value="Bact_response_regulator"/>
</dbReference>
<evidence type="ECO:0000256" key="2">
    <source>
        <dbReference type="PROSITE-ProRule" id="PRU00169"/>
    </source>
</evidence>
<dbReference type="PROSITE" id="PS50110">
    <property type="entry name" value="RESPONSE_REGULATORY"/>
    <property type="match status" value="1"/>
</dbReference>
<accession>A0A1M5GBD9</accession>
<dbReference type="CDD" id="cd17569">
    <property type="entry name" value="REC_HupR-like"/>
    <property type="match status" value="1"/>
</dbReference>
<reference evidence="5" key="1">
    <citation type="submission" date="2016-11" db="EMBL/GenBank/DDBJ databases">
        <authorList>
            <person name="Varghese N."/>
            <person name="Submissions S."/>
        </authorList>
    </citation>
    <scope>NUCLEOTIDE SEQUENCE [LARGE SCALE GENOMIC DNA]</scope>
    <source>
        <strain evidence="5">DSM 16990</strain>
    </source>
</reference>
<dbReference type="PANTHER" id="PTHR44591:SF19">
    <property type="entry name" value="TWO-COMPONENT RESPONSE REGULATOR-RELATED"/>
    <property type="match status" value="1"/>
</dbReference>
<keyword evidence="5" id="KW-1185">Reference proteome</keyword>
<sequence>MNSDTSVNVLYVDDEVHNLTAFKASFRRQFNVFTANSAVEGRTVLESEHIHVIVTDQRMPVTTGIEFLESIIPDFPDPIRILLTGYTDINAVIDAINKGQVYRYIQKPWMDEDLRINIEKAYELFMLRKENKDLIASLIVANDKLEELLRGAIENGTIDPEA</sequence>
<dbReference type="Proteomes" id="UP000184287">
    <property type="component" value="Unassembled WGS sequence"/>
</dbReference>
<gene>
    <name evidence="4" type="ORF">SAMN04488522_104144</name>
</gene>
<dbReference type="GO" id="GO:0000160">
    <property type="term" value="P:phosphorelay signal transduction system"/>
    <property type="evidence" value="ECO:0007669"/>
    <property type="project" value="InterPro"/>
</dbReference>
<dbReference type="AlphaFoldDB" id="A0A1M5GBD9"/>
<evidence type="ECO:0000259" key="3">
    <source>
        <dbReference type="PROSITE" id="PS50110"/>
    </source>
</evidence>
<dbReference type="PANTHER" id="PTHR44591">
    <property type="entry name" value="STRESS RESPONSE REGULATOR PROTEIN 1"/>
    <property type="match status" value="1"/>
</dbReference>
<feature type="modified residue" description="4-aspartylphosphate" evidence="2">
    <location>
        <position position="56"/>
    </location>
</feature>
<dbReference type="EMBL" id="FQUQ01000004">
    <property type="protein sequence ID" value="SHG01009.1"/>
    <property type="molecule type" value="Genomic_DNA"/>
</dbReference>
<dbReference type="InterPro" id="IPR001789">
    <property type="entry name" value="Sig_transdc_resp-reg_receiver"/>
</dbReference>
<dbReference type="Pfam" id="PF00072">
    <property type="entry name" value="Response_reg"/>
    <property type="match status" value="1"/>
</dbReference>
<evidence type="ECO:0000313" key="4">
    <source>
        <dbReference type="EMBL" id="SHG01009.1"/>
    </source>
</evidence>
<evidence type="ECO:0000256" key="1">
    <source>
        <dbReference type="ARBA" id="ARBA00022553"/>
    </source>
</evidence>
<dbReference type="SUPFAM" id="SSF52172">
    <property type="entry name" value="CheY-like"/>
    <property type="match status" value="1"/>
</dbReference>
<dbReference type="RefSeq" id="WP_073232875.1">
    <property type="nucleotide sequence ID" value="NZ_FQUQ01000004.1"/>
</dbReference>
<keyword evidence="1 2" id="KW-0597">Phosphoprotein</keyword>
<proteinExistence type="predicted"/>
<dbReference type="InterPro" id="IPR011006">
    <property type="entry name" value="CheY-like_superfamily"/>
</dbReference>
<dbReference type="SMART" id="SM00448">
    <property type="entry name" value="REC"/>
    <property type="match status" value="1"/>
</dbReference>
<name>A0A1M5GBD9_9SPHI</name>
<feature type="domain" description="Response regulatory" evidence="3">
    <location>
        <begin position="8"/>
        <end position="122"/>
    </location>
</feature>
<organism evidence="4 5">
    <name type="scientific">Pedobacter caeni</name>
    <dbReference type="NCBI Taxonomy" id="288992"/>
    <lineage>
        <taxon>Bacteria</taxon>
        <taxon>Pseudomonadati</taxon>
        <taxon>Bacteroidota</taxon>
        <taxon>Sphingobacteriia</taxon>
        <taxon>Sphingobacteriales</taxon>
        <taxon>Sphingobacteriaceae</taxon>
        <taxon>Pedobacter</taxon>
    </lineage>
</organism>
<evidence type="ECO:0000313" key="5">
    <source>
        <dbReference type="Proteomes" id="UP000184287"/>
    </source>
</evidence>